<dbReference type="Proteomes" id="UP001196413">
    <property type="component" value="Unassembled WGS sequence"/>
</dbReference>
<keyword evidence="3" id="KW-1185">Reference proteome</keyword>
<evidence type="ECO:0000313" key="3">
    <source>
        <dbReference type="Proteomes" id="UP001196413"/>
    </source>
</evidence>
<proteinExistence type="predicted"/>
<keyword evidence="1" id="KW-1133">Transmembrane helix</keyword>
<evidence type="ECO:0000256" key="1">
    <source>
        <dbReference type="SAM" id="Phobius"/>
    </source>
</evidence>
<name>A0AAD5QUW8_PARTN</name>
<reference evidence="2" key="1">
    <citation type="submission" date="2021-06" db="EMBL/GenBank/DDBJ databases">
        <title>Parelaphostrongylus tenuis whole genome reference sequence.</title>
        <authorList>
            <person name="Garwood T.J."/>
            <person name="Larsen P.A."/>
            <person name="Fountain-Jones N.M."/>
            <person name="Garbe J.R."/>
            <person name="Macchietto M.G."/>
            <person name="Kania S.A."/>
            <person name="Gerhold R.W."/>
            <person name="Richards J.E."/>
            <person name="Wolf T.M."/>
        </authorList>
    </citation>
    <scope>NUCLEOTIDE SEQUENCE</scope>
    <source>
        <strain evidence="2">MNPRO001-30</strain>
        <tissue evidence="2">Meninges</tissue>
    </source>
</reference>
<sequence>MNINVEAQIALLHIEKDRWIKGTPSVKGSKRLQVLNFALLSVARNKLGADQNNTATEPSPQPVEFSVERGHCGEECHTSERRTVTVKIISGRMWMACQRMWSCSLWNHLAAFIVVGVVVIVYITLLSPYDISYTWTSAFMMEQAQKKQFSGQEKQTFIDEIQGQLISSCTEIFIYGIRHSNVHDCKRSFVANVLKCG</sequence>
<protein>
    <submittedName>
        <fullName evidence="2">Uncharacterized protein</fullName>
    </submittedName>
</protein>
<gene>
    <name evidence="2" type="ORF">KIN20_021827</name>
</gene>
<accession>A0AAD5QUW8</accession>
<organism evidence="2 3">
    <name type="scientific">Parelaphostrongylus tenuis</name>
    <name type="common">Meningeal worm</name>
    <dbReference type="NCBI Taxonomy" id="148309"/>
    <lineage>
        <taxon>Eukaryota</taxon>
        <taxon>Metazoa</taxon>
        <taxon>Ecdysozoa</taxon>
        <taxon>Nematoda</taxon>
        <taxon>Chromadorea</taxon>
        <taxon>Rhabditida</taxon>
        <taxon>Rhabditina</taxon>
        <taxon>Rhabditomorpha</taxon>
        <taxon>Strongyloidea</taxon>
        <taxon>Metastrongylidae</taxon>
        <taxon>Parelaphostrongylus</taxon>
    </lineage>
</organism>
<evidence type="ECO:0000313" key="2">
    <source>
        <dbReference type="EMBL" id="KAJ1362307.1"/>
    </source>
</evidence>
<comment type="caution">
    <text evidence="2">The sequence shown here is derived from an EMBL/GenBank/DDBJ whole genome shotgun (WGS) entry which is preliminary data.</text>
</comment>
<feature type="transmembrane region" description="Helical" evidence="1">
    <location>
        <begin position="105"/>
        <end position="125"/>
    </location>
</feature>
<keyword evidence="1" id="KW-0812">Transmembrane</keyword>
<dbReference type="EMBL" id="JAHQIW010004418">
    <property type="protein sequence ID" value="KAJ1362307.1"/>
    <property type="molecule type" value="Genomic_DNA"/>
</dbReference>
<dbReference type="AlphaFoldDB" id="A0AAD5QUW8"/>
<keyword evidence="1" id="KW-0472">Membrane</keyword>